<dbReference type="PROSITE" id="PS00134">
    <property type="entry name" value="TRYPSIN_HIS"/>
    <property type="match status" value="3"/>
</dbReference>
<feature type="chain" id="PRO_5005535173" description="Peptidase S1 domain-containing protein" evidence="8">
    <location>
        <begin position="17"/>
        <end position="719"/>
    </location>
</feature>
<dbReference type="OMA" id="WIHENAG"/>
<dbReference type="CDD" id="cd00190">
    <property type="entry name" value="Tryp_SPc"/>
    <property type="match status" value="2"/>
</dbReference>
<gene>
    <name evidence="10" type="ORF">FF38_07428</name>
</gene>
<protein>
    <recommendedName>
        <fullName evidence="9">Peptidase S1 domain-containing protein</fullName>
    </recommendedName>
</protein>
<evidence type="ECO:0000256" key="1">
    <source>
        <dbReference type="ARBA" id="ARBA00022670"/>
    </source>
</evidence>
<evidence type="ECO:0000313" key="11">
    <source>
        <dbReference type="Proteomes" id="UP000037069"/>
    </source>
</evidence>
<dbReference type="Proteomes" id="UP000037069">
    <property type="component" value="Unassembled WGS sequence"/>
</dbReference>
<dbReference type="FunFam" id="2.40.10.10:FF:000025">
    <property type="entry name" value="serine proteases 1/2"/>
    <property type="match status" value="2"/>
</dbReference>
<keyword evidence="4 7" id="KW-0720">Serine protease</keyword>
<dbReference type="GO" id="GO:0006508">
    <property type="term" value="P:proteolysis"/>
    <property type="evidence" value="ECO:0007669"/>
    <property type="project" value="UniProtKB-KW"/>
</dbReference>
<dbReference type="InterPro" id="IPR018114">
    <property type="entry name" value="TRYPSIN_HIS"/>
</dbReference>
<dbReference type="InterPro" id="IPR033116">
    <property type="entry name" value="TRYPSIN_SER"/>
</dbReference>
<proteinExistence type="predicted"/>
<dbReference type="Gene3D" id="2.40.10.10">
    <property type="entry name" value="Trypsin-like serine proteases"/>
    <property type="match status" value="5"/>
</dbReference>
<evidence type="ECO:0000313" key="10">
    <source>
        <dbReference type="EMBL" id="KNC23986.1"/>
    </source>
</evidence>
<evidence type="ECO:0000256" key="8">
    <source>
        <dbReference type="SAM" id="SignalP"/>
    </source>
</evidence>
<dbReference type="FunFam" id="2.40.10.10:FF:000073">
    <property type="entry name" value="Trypsin alpha"/>
    <property type="match status" value="2"/>
</dbReference>
<reference evidence="10 11" key="1">
    <citation type="journal article" date="2015" name="Nat. Commun.">
        <title>Lucilia cuprina genome unlocks parasitic fly biology to underpin future interventions.</title>
        <authorList>
            <person name="Anstead C.A."/>
            <person name="Korhonen P.K."/>
            <person name="Young N.D."/>
            <person name="Hall R.S."/>
            <person name="Jex A.R."/>
            <person name="Murali S.C."/>
            <person name="Hughes D.S."/>
            <person name="Lee S.F."/>
            <person name="Perry T."/>
            <person name="Stroehlein A.J."/>
            <person name="Ansell B.R."/>
            <person name="Breugelmans B."/>
            <person name="Hofmann A."/>
            <person name="Qu J."/>
            <person name="Dugan S."/>
            <person name="Lee S.L."/>
            <person name="Chao H."/>
            <person name="Dinh H."/>
            <person name="Han Y."/>
            <person name="Doddapaneni H.V."/>
            <person name="Worley K.C."/>
            <person name="Muzny D.M."/>
            <person name="Ioannidis P."/>
            <person name="Waterhouse R.M."/>
            <person name="Zdobnov E.M."/>
            <person name="James P.J."/>
            <person name="Bagnall N.H."/>
            <person name="Kotze A.C."/>
            <person name="Gibbs R.A."/>
            <person name="Richards S."/>
            <person name="Batterham P."/>
            <person name="Gasser R.B."/>
        </authorList>
    </citation>
    <scope>NUCLEOTIDE SEQUENCE [LARGE SCALE GENOMIC DNA]</scope>
    <source>
        <strain evidence="10 11">LS</strain>
        <tissue evidence="10">Full body</tissue>
    </source>
</reference>
<feature type="signal peptide" evidence="8">
    <location>
        <begin position="1"/>
        <end position="16"/>
    </location>
</feature>
<evidence type="ECO:0000256" key="4">
    <source>
        <dbReference type="ARBA" id="ARBA00022825"/>
    </source>
</evidence>
<dbReference type="InterPro" id="IPR001254">
    <property type="entry name" value="Trypsin_dom"/>
</dbReference>
<keyword evidence="3 7" id="KW-0378">Hydrolase</keyword>
<dbReference type="Pfam" id="PF00089">
    <property type="entry name" value="Trypsin"/>
    <property type="match status" value="3"/>
</dbReference>
<accession>A0A0L0BVE2</accession>
<comment type="caution">
    <text evidence="10">The sequence shown here is derived from an EMBL/GenBank/DDBJ whole genome shotgun (WGS) entry which is preliminary data.</text>
</comment>
<dbReference type="EMBL" id="JRES01001279">
    <property type="protein sequence ID" value="KNC23986.1"/>
    <property type="molecule type" value="Genomic_DNA"/>
</dbReference>
<evidence type="ECO:0000256" key="3">
    <source>
        <dbReference type="ARBA" id="ARBA00022801"/>
    </source>
</evidence>
<keyword evidence="6" id="KW-1015">Disulfide bond</keyword>
<name>A0A0L0BVE2_LUCCU</name>
<dbReference type="PROSITE" id="PS50240">
    <property type="entry name" value="TRYPSIN_DOM"/>
    <property type="match status" value="3"/>
</dbReference>
<dbReference type="InterPro" id="IPR043504">
    <property type="entry name" value="Peptidase_S1_PA_chymotrypsin"/>
</dbReference>
<evidence type="ECO:0000256" key="7">
    <source>
        <dbReference type="RuleBase" id="RU363034"/>
    </source>
</evidence>
<dbReference type="AlphaFoldDB" id="A0A0L0BVE2"/>
<dbReference type="PROSITE" id="PS00135">
    <property type="entry name" value="TRYPSIN_SER"/>
    <property type="match status" value="2"/>
</dbReference>
<feature type="domain" description="Peptidase S1" evidence="9">
    <location>
        <begin position="41"/>
        <end position="278"/>
    </location>
</feature>
<evidence type="ECO:0000256" key="2">
    <source>
        <dbReference type="ARBA" id="ARBA00022729"/>
    </source>
</evidence>
<evidence type="ECO:0000256" key="6">
    <source>
        <dbReference type="ARBA" id="ARBA00023157"/>
    </source>
</evidence>
<dbReference type="OrthoDB" id="5565075at2759"/>
<dbReference type="GO" id="GO:0004252">
    <property type="term" value="F:serine-type endopeptidase activity"/>
    <property type="evidence" value="ECO:0007669"/>
    <property type="project" value="InterPro"/>
</dbReference>
<feature type="domain" description="Peptidase S1" evidence="9">
    <location>
        <begin position="327"/>
        <end position="564"/>
    </location>
</feature>
<dbReference type="InterPro" id="IPR009003">
    <property type="entry name" value="Peptidase_S1_PA"/>
</dbReference>
<dbReference type="SUPFAM" id="SSF50494">
    <property type="entry name" value="Trypsin-like serine proteases"/>
    <property type="match status" value="3"/>
</dbReference>
<keyword evidence="1 7" id="KW-0645">Protease</keyword>
<dbReference type="PANTHER" id="PTHR24264">
    <property type="entry name" value="TRYPSIN-RELATED"/>
    <property type="match status" value="1"/>
</dbReference>
<dbReference type="InterPro" id="IPR001314">
    <property type="entry name" value="Peptidase_S1A"/>
</dbReference>
<keyword evidence="11" id="KW-1185">Reference proteome</keyword>
<evidence type="ECO:0000256" key="5">
    <source>
        <dbReference type="ARBA" id="ARBA00023145"/>
    </source>
</evidence>
<dbReference type="GO" id="GO:0005615">
    <property type="term" value="C:extracellular space"/>
    <property type="evidence" value="ECO:0007669"/>
    <property type="project" value="TreeGrafter"/>
</dbReference>
<feature type="domain" description="Peptidase S1" evidence="9">
    <location>
        <begin position="617"/>
        <end position="719"/>
    </location>
</feature>
<keyword evidence="2 8" id="KW-0732">Signal</keyword>
<dbReference type="InterPro" id="IPR050127">
    <property type="entry name" value="Serine_Proteases_S1"/>
</dbReference>
<dbReference type="SMART" id="SM00020">
    <property type="entry name" value="Tryp_SPc"/>
    <property type="match status" value="2"/>
</dbReference>
<keyword evidence="5" id="KW-0865">Zymogen</keyword>
<organism evidence="10 11">
    <name type="scientific">Lucilia cuprina</name>
    <name type="common">Green bottle fly</name>
    <name type="synonym">Australian sheep blowfly</name>
    <dbReference type="NCBI Taxonomy" id="7375"/>
    <lineage>
        <taxon>Eukaryota</taxon>
        <taxon>Metazoa</taxon>
        <taxon>Ecdysozoa</taxon>
        <taxon>Arthropoda</taxon>
        <taxon>Hexapoda</taxon>
        <taxon>Insecta</taxon>
        <taxon>Pterygota</taxon>
        <taxon>Neoptera</taxon>
        <taxon>Endopterygota</taxon>
        <taxon>Diptera</taxon>
        <taxon>Brachycera</taxon>
        <taxon>Muscomorpha</taxon>
        <taxon>Oestroidea</taxon>
        <taxon>Calliphoridae</taxon>
        <taxon>Luciliinae</taxon>
        <taxon>Lucilia</taxon>
    </lineage>
</organism>
<evidence type="ECO:0000259" key="9">
    <source>
        <dbReference type="PROSITE" id="PS50240"/>
    </source>
</evidence>
<sequence>MKTFIALSLFVAIASAGTLPAVEQRLPLVPVMPLEELEGRITNGELAKPGQFPYQVGLSLVFGNKGAWCGGTLISNRWILTAAHCTDGADGVTVYLGATDIKNDNEKGQQRIYSSKSYIVVHADWDASTMANDISLIKLPVPIEFNDLIQPATLPKMDGKYSTYVGEMVWASGWGRDSDNATGVSQFLRYIEVPVMKQSTCKTFYFGSVTEKMICIKTVDKKSTCNGDSGGPLVYKDGDVNYVIGATSFGILLGCEKGWPGVFTRVTSYLDWIEEISGVSIRYGLTMKTFIALSLFVAIASAGTLPVVEQRLPLVPVMPLEELEGRITNGELAKPGQFPYQAGLSLVFGNKGAWCGGTLISNRWVLTAAHCTDGADGVTVYLGATDIKNDNEKGQQRIYTSKANIVVHANWDASTLSNDISLIKLPVAVEFNDLIQPATLPKMDGKYSTYEGDMVWASGWGRDSDAATSVSQFLRYIEVPVLKQSTCKTYYLGTVTDKMICIKSVDKKSTCNGDSGGPLVYKDGGVNYVIGATSFGIALGCEKGWPGVFTRVTSYLDWIEEVSEWNKVKPMYLVSMYPAPPAMRQDEKNYGKDPVVLNLEKETMPDEMITKEAMNRIFGGSEAHQNSFTYQVGFLLQRPKGLYWCGGSLISPEYVLTAAHCVDMASRALVFLGAHDIKNAHEPGQIRMMVYHRDFIIYPTWNPRRLKDDIALVHLPKSG</sequence>
<dbReference type="PRINTS" id="PR00722">
    <property type="entry name" value="CHYMOTRYPSIN"/>
</dbReference>
<dbReference type="PANTHER" id="PTHR24264:SF83">
    <property type="entry name" value="COMPLEMENT FACTOR I"/>
    <property type="match status" value="1"/>
</dbReference>